<proteinExistence type="predicted"/>
<dbReference type="Proteomes" id="UP000738349">
    <property type="component" value="Unassembled WGS sequence"/>
</dbReference>
<name>A0A9P9FMD6_9HYPO</name>
<dbReference type="OrthoDB" id="2441380at2759"/>
<gene>
    <name evidence="2" type="ORF">EDB81DRAFT_876053</name>
</gene>
<protein>
    <submittedName>
        <fullName evidence="2">Cyanovirin-N</fullName>
    </submittedName>
</protein>
<feature type="domain" description="Cyanovirin-N" evidence="1">
    <location>
        <begin position="2"/>
        <end position="101"/>
    </location>
</feature>
<dbReference type="EMBL" id="JAGMUV010000002">
    <property type="protein sequence ID" value="KAH7170005.1"/>
    <property type="molecule type" value="Genomic_DNA"/>
</dbReference>
<evidence type="ECO:0000313" key="3">
    <source>
        <dbReference type="Proteomes" id="UP000738349"/>
    </source>
</evidence>
<dbReference type="InterPro" id="IPR011058">
    <property type="entry name" value="Cyanovirin-N"/>
</dbReference>
<dbReference type="PANTHER" id="PTHR42076">
    <property type="entry name" value="CYANOVIRIN-N HOMOLOG"/>
    <property type="match status" value="1"/>
</dbReference>
<sequence>MSFSQSSRNVRIEDSLLYAECLKEDNRTWVSSEINLDSYIGNINGSFEWGKQAFSLSARDIHLDGSSVLAASLANEVGTYGPDQTVNLDDHIANINGTLEYQ</sequence>
<dbReference type="SUPFAM" id="SSF51322">
    <property type="entry name" value="Cyanovirin-N"/>
    <property type="match status" value="1"/>
</dbReference>
<comment type="caution">
    <text evidence="2">The sequence shown here is derived from an EMBL/GenBank/DDBJ whole genome shotgun (WGS) entry which is preliminary data.</text>
</comment>
<organism evidence="2 3">
    <name type="scientific">Dactylonectria macrodidyma</name>
    <dbReference type="NCBI Taxonomy" id="307937"/>
    <lineage>
        <taxon>Eukaryota</taxon>
        <taxon>Fungi</taxon>
        <taxon>Dikarya</taxon>
        <taxon>Ascomycota</taxon>
        <taxon>Pezizomycotina</taxon>
        <taxon>Sordariomycetes</taxon>
        <taxon>Hypocreomycetidae</taxon>
        <taxon>Hypocreales</taxon>
        <taxon>Nectriaceae</taxon>
        <taxon>Dactylonectria</taxon>
    </lineage>
</organism>
<keyword evidence="3" id="KW-1185">Reference proteome</keyword>
<evidence type="ECO:0000313" key="2">
    <source>
        <dbReference type="EMBL" id="KAH7170005.1"/>
    </source>
</evidence>
<accession>A0A9P9FMD6</accession>
<dbReference type="InterPro" id="IPR036673">
    <property type="entry name" value="Cyanovirin-N_sf"/>
</dbReference>
<dbReference type="Gene3D" id="2.30.60.10">
    <property type="entry name" value="Cyanovirin-N"/>
    <property type="match status" value="1"/>
</dbReference>
<dbReference type="Pfam" id="PF08881">
    <property type="entry name" value="CVNH"/>
    <property type="match status" value="1"/>
</dbReference>
<dbReference type="PANTHER" id="PTHR42076:SF1">
    <property type="entry name" value="CYANOVIRIN-N DOMAIN-CONTAINING PROTEIN"/>
    <property type="match status" value="1"/>
</dbReference>
<dbReference type="AlphaFoldDB" id="A0A9P9FMD6"/>
<evidence type="ECO:0000259" key="1">
    <source>
        <dbReference type="SMART" id="SM01111"/>
    </source>
</evidence>
<reference evidence="2" key="1">
    <citation type="journal article" date="2021" name="Nat. Commun.">
        <title>Genetic determinants of endophytism in the Arabidopsis root mycobiome.</title>
        <authorList>
            <person name="Mesny F."/>
            <person name="Miyauchi S."/>
            <person name="Thiergart T."/>
            <person name="Pickel B."/>
            <person name="Atanasova L."/>
            <person name="Karlsson M."/>
            <person name="Huettel B."/>
            <person name="Barry K.W."/>
            <person name="Haridas S."/>
            <person name="Chen C."/>
            <person name="Bauer D."/>
            <person name="Andreopoulos W."/>
            <person name="Pangilinan J."/>
            <person name="LaButti K."/>
            <person name="Riley R."/>
            <person name="Lipzen A."/>
            <person name="Clum A."/>
            <person name="Drula E."/>
            <person name="Henrissat B."/>
            <person name="Kohler A."/>
            <person name="Grigoriev I.V."/>
            <person name="Martin F.M."/>
            <person name="Hacquard S."/>
        </authorList>
    </citation>
    <scope>NUCLEOTIDE SEQUENCE</scope>
    <source>
        <strain evidence="2">MPI-CAGE-AT-0147</strain>
    </source>
</reference>
<dbReference type="SMART" id="SM01111">
    <property type="entry name" value="CVNH"/>
    <property type="match status" value="1"/>
</dbReference>